<comment type="subcellular location">
    <subcellularLocation>
        <location evidence="1">Membrane</location>
        <topology evidence="1">Multi-pass membrane protein</topology>
    </subcellularLocation>
</comment>
<reference evidence="7 8" key="2">
    <citation type="submission" date="2018-11" db="EMBL/GenBank/DDBJ databases">
        <authorList>
            <consortium name="Pathogen Informatics"/>
        </authorList>
    </citation>
    <scope>NUCLEOTIDE SEQUENCE [LARGE SCALE GENOMIC DNA]</scope>
    <source>
        <strain evidence="7 8">Egypt</strain>
    </source>
</reference>
<reference evidence="9" key="1">
    <citation type="submission" date="2016-06" db="UniProtKB">
        <authorList>
            <consortium name="WormBaseParasite"/>
        </authorList>
    </citation>
    <scope>IDENTIFICATION</scope>
</reference>
<evidence type="ECO:0000256" key="2">
    <source>
        <dbReference type="ARBA" id="ARBA00022692"/>
    </source>
</evidence>
<accession>A0A183A236</accession>
<gene>
    <name evidence="7" type="ORF">ECPE_LOCUS1021</name>
</gene>
<dbReference type="PANTHER" id="PTHR13439">
    <property type="entry name" value="CT120 PROTEIN"/>
    <property type="match status" value="1"/>
</dbReference>
<keyword evidence="2 5" id="KW-0812">Transmembrane</keyword>
<dbReference type="WBParaSite" id="ECPE_0000102101-mRNA-1">
    <property type="protein sequence ID" value="ECPE_0000102101-mRNA-1"/>
    <property type="gene ID" value="ECPE_0000102101"/>
</dbReference>
<dbReference type="PANTHER" id="PTHR13439:SF4">
    <property type="entry name" value="TLC DOMAIN-CONTAINING PROTEIN"/>
    <property type="match status" value="1"/>
</dbReference>
<dbReference type="GO" id="GO:0005886">
    <property type="term" value="C:plasma membrane"/>
    <property type="evidence" value="ECO:0007669"/>
    <property type="project" value="TreeGrafter"/>
</dbReference>
<dbReference type="PROSITE" id="PS50922">
    <property type="entry name" value="TLC"/>
    <property type="match status" value="1"/>
</dbReference>
<evidence type="ECO:0000313" key="8">
    <source>
        <dbReference type="Proteomes" id="UP000272942"/>
    </source>
</evidence>
<organism evidence="9">
    <name type="scientific">Echinostoma caproni</name>
    <dbReference type="NCBI Taxonomy" id="27848"/>
    <lineage>
        <taxon>Eukaryota</taxon>
        <taxon>Metazoa</taxon>
        <taxon>Spiralia</taxon>
        <taxon>Lophotrochozoa</taxon>
        <taxon>Platyhelminthes</taxon>
        <taxon>Trematoda</taxon>
        <taxon>Digenea</taxon>
        <taxon>Plagiorchiida</taxon>
        <taxon>Echinostomata</taxon>
        <taxon>Echinostomatoidea</taxon>
        <taxon>Echinostomatidae</taxon>
        <taxon>Echinostoma</taxon>
    </lineage>
</organism>
<evidence type="ECO:0000313" key="7">
    <source>
        <dbReference type="EMBL" id="VDP32118.1"/>
    </source>
</evidence>
<feature type="domain" description="TLC" evidence="6">
    <location>
        <begin position="1"/>
        <end position="149"/>
    </location>
</feature>
<evidence type="ECO:0000256" key="1">
    <source>
        <dbReference type="ARBA" id="ARBA00004141"/>
    </source>
</evidence>
<dbReference type="OrthoDB" id="10266980at2759"/>
<protein>
    <submittedName>
        <fullName evidence="9">TLC domain-containing protein</fullName>
    </submittedName>
</protein>
<evidence type="ECO:0000313" key="9">
    <source>
        <dbReference type="WBParaSite" id="ECPE_0000102101-mRNA-1"/>
    </source>
</evidence>
<keyword evidence="8" id="KW-1185">Reference proteome</keyword>
<dbReference type="GO" id="GO:0055091">
    <property type="term" value="P:phospholipid homeostasis"/>
    <property type="evidence" value="ECO:0007669"/>
    <property type="project" value="TreeGrafter"/>
</dbReference>
<dbReference type="GO" id="GO:0097035">
    <property type="term" value="P:regulation of membrane lipid distribution"/>
    <property type="evidence" value="ECO:0007669"/>
    <property type="project" value="TreeGrafter"/>
</dbReference>
<sequence>MDAIHMYRFEKTKETYELIVHHAVILLCFSSAIVSGKYIGYSVVALLVEVNSVFLQLRRILRYLFIPKGSIFRDLCLSCLRIFLFTHIFFQSESEFSCMYRATKHTSHTTPVFATCSNLNGSADSAIPYRCLPFHSLNLILHSNWIHSP</sequence>
<dbReference type="AlphaFoldDB" id="A0A183A236"/>
<evidence type="ECO:0000256" key="5">
    <source>
        <dbReference type="PROSITE-ProRule" id="PRU00205"/>
    </source>
</evidence>
<dbReference type="GO" id="GO:0071709">
    <property type="term" value="P:membrane assembly"/>
    <property type="evidence" value="ECO:0007669"/>
    <property type="project" value="TreeGrafter"/>
</dbReference>
<dbReference type="Proteomes" id="UP000272942">
    <property type="component" value="Unassembled WGS sequence"/>
</dbReference>
<evidence type="ECO:0000256" key="4">
    <source>
        <dbReference type="ARBA" id="ARBA00023136"/>
    </source>
</evidence>
<evidence type="ECO:0000256" key="3">
    <source>
        <dbReference type="ARBA" id="ARBA00022989"/>
    </source>
</evidence>
<name>A0A183A236_9TREM</name>
<dbReference type="GO" id="GO:0007009">
    <property type="term" value="P:plasma membrane organization"/>
    <property type="evidence" value="ECO:0007669"/>
    <property type="project" value="TreeGrafter"/>
</dbReference>
<dbReference type="InterPro" id="IPR006634">
    <property type="entry name" value="TLC-dom"/>
</dbReference>
<evidence type="ECO:0000259" key="6">
    <source>
        <dbReference type="PROSITE" id="PS50922"/>
    </source>
</evidence>
<proteinExistence type="predicted"/>
<dbReference type="Pfam" id="PF03798">
    <property type="entry name" value="TRAM_LAG1_CLN8"/>
    <property type="match status" value="1"/>
</dbReference>
<keyword evidence="3" id="KW-1133">Transmembrane helix</keyword>
<keyword evidence="4 5" id="KW-0472">Membrane</keyword>
<dbReference type="EMBL" id="UZAN01004729">
    <property type="protein sequence ID" value="VDP32118.1"/>
    <property type="molecule type" value="Genomic_DNA"/>
</dbReference>
<dbReference type="InterPro" id="IPR050846">
    <property type="entry name" value="TLCD"/>
</dbReference>